<dbReference type="InterPro" id="IPR014718">
    <property type="entry name" value="GH-type_carb-bd"/>
</dbReference>
<evidence type="ECO:0000313" key="8">
    <source>
        <dbReference type="EMBL" id="WBV60650.1"/>
    </source>
</evidence>
<dbReference type="Pfam" id="PF14509">
    <property type="entry name" value="GH97_C"/>
    <property type="match status" value="1"/>
</dbReference>
<dbReference type="InterPro" id="IPR013785">
    <property type="entry name" value="Aldolase_TIM"/>
</dbReference>
<feature type="domain" description="Glycosyl-hydrolase 97 N-terminal" evidence="6">
    <location>
        <begin position="23"/>
        <end position="305"/>
    </location>
</feature>
<dbReference type="PANTHER" id="PTHR35803:SF1">
    <property type="entry name" value="GLUCAN 1,4-ALPHA-GLUCOSIDASE SUSB"/>
    <property type="match status" value="1"/>
</dbReference>
<comment type="cofactor">
    <cofactor evidence="1">
        <name>Ca(2+)</name>
        <dbReference type="ChEBI" id="CHEBI:29108"/>
    </cofactor>
</comment>
<feature type="domain" description="Glycosyl-hydrolase 97 C-terminal oligomerisation" evidence="7">
    <location>
        <begin position="614"/>
        <end position="714"/>
    </location>
</feature>
<feature type="domain" description="Glycosyl-hydrolase 97 catalytic" evidence="5">
    <location>
        <begin position="323"/>
        <end position="519"/>
    </location>
</feature>
<keyword evidence="8" id="KW-0378">Hydrolase</keyword>
<dbReference type="Proteomes" id="UP001210978">
    <property type="component" value="Chromosome"/>
</dbReference>
<accession>A0ABY7QLX0</accession>
<evidence type="ECO:0000259" key="7">
    <source>
        <dbReference type="Pfam" id="PF14509"/>
    </source>
</evidence>
<dbReference type="Gene3D" id="2.70.98.10">
    <property type="match status" value="1"/>
</dbReference>
<evidence type="ECO:0000256" key="2">
    <source>
        <dbReference type="ARBA" id="ARBA00011245"/>
    </source>
</evidence>
<comment type="subunit">
    <text evidence="2">Monomer.</text>
</comment>
<dbReference type="PANTHER" id="PTHR35803">
    <property type="entry name" value="GLUCAN 1,4-ALPHA-GLUCOSIDASE SUSB-RELATED"/>
    <property type="match status" value="1"/>
</dbReference>
<sequence length="718" mass="82634">MKKITVGALLLSMMFAGVNAQSLKSPDGKFEMDFQLKQGVPYYNLKYNGKTVVEDSKLGLRLFKDTSVKFASEIAKPEDAKFDLNNGFTKVDEKRDSKNETWQPVLGEKKNYINQYNELAVTLNQASTDRSIVVKFRLFNDGLGFRYEFPQQKNLNYFVIREEDSEVDFPTDMKAWWMVADYDSQEYQYQETKVSEIPGRWAKAMDANTSQKLIKNAVQSPLMLKKEGKEPLYINVAEAAVLNYPVSHLEVDAQDFKFKTHLTADRQGAKGYIQTPSVTPWRTIIVSPKAEEVMASKMLFNLNEPTKYTDTSYIHPTKYMGVWWEMIIGKSQWAYSTEENVHIGKTDFSKLTPNGKHAANNTKVKEYIDFAAENGFQGLLIEGWNVGWEDWFGHSKEFVFDFITPYPDFDIKMLNEYAHSKGIKLIMHHETSGSATNYERWADQAFQLMKKYGYDAVKTGYVGDIIPRGEHHYSQWTINHYYRIAEKANEYKIMVNSHESVRPTGESRTYPNYISAEAARGTEYEAFGGNNADHQTILPFTRWMGGSMDYTPGIFQTKLDYYFPGDKRFVKTTLVKQLALYVTMYMPLQMAADLPENYKKHMDAFQFIKDVAADWDDTKILSAEPGDYVVTARKAKGTENWFVGGITDENKREYTVDFSFLDKGRKYEAVIYEDGKDADYINNPQSYNIYKKEINSKSKINFKMARSGGFAISIRPAK</sequence>
<dbReference type="SUPFAM" id="SSF51445">
    <property type="entry name" value="(Trans)glycosidases"/>
    <property type="match status" value="1"/>
</dbReference>
<dbReference type="InterPro" id="IPR029486">
    <property type="entry name" value="GH97_N"/>
</dbReference>
<evidence type="ECO:0000313" key="9">
    <source>
        <dbReference type="Proteomes" id="UP001210978"/>
    </source>
</evidence>
<evidence type="ECO:0000256" key="1">
    <source>
        <dbReference type="ARBA" id="ARBA00001913"/>
    </source>
</evidence>
<keyword evidence="3" id="KW-0106">Calcium</keyword>
<proteinExistence type="predicted"/>
<dbReference type="Pfam" id="PF10566">
    <property type="entry name" value="Glyco_hydro_97"/>
    <property type="match status" value="1"/>
</dbReference>
<dbReference type="EMBL" id="CP115859">
    <property type="protein sequence ID" value="WBV60650.1"/>
    <property type="molecule type" value="Genomic_DNA"/>
</dbReference>
<feature type="chain" id="PRO_5047430586" evidence="4">
    <location>
        <begin position="21"/>
        <end position="718"/>
    </location>
</feature>
<dbReference type="GO" id="GO:0016787">
    <property type="term" value="F:hydrolase activity"/>
    <property type="evidence" value="ECO:0007669"/>
    <property type="project" value="UniProtKB-KW"/>
</dbReference>
<feature type="signal peptide" evidence="4">
    <location>
        <begin position="1"/>
        <end position="20"/>
    </location>
</feature>
<evidence type="ECO:0000256" key="3">
    <source>
        <dbReference type="ARBA" id="ARBA00022837"/>
    </source>
</evidence>
<evidence type="ECO:0000256" key="4">
    <source>
        <dbReference type="SAM" id="SignalP"/>
    </source>
</evidence>
<reference evidence="8 9" key="1">
    <citation type="submission" date="2023-01" db="EMBL/GenBank/DDBJ databases">
        <title>Complete genome of Chryseobacterium camelliae VAN22-5A.</title>
        <authorList>
            <person name="Zong G."/>
            <person name="Cao G."/>
        </authorList>
    </citation>
    <scope>NUCLEOTIDE SEQUENCE [LARGE SCALE GENOMIC DNA]</scope>
    <source>
        <strain evidence="8 9">VAN22-5A</strain>
    </source>
</reference>
<dbReference type="InterPro" id="IPR052720">
    <property type="entry name" value="Glycosyl_hydrolase_97"/>
</dbReference>
<dbReference type="InterPro" id="IPR017853">
    <property type="entry name" value="GH"/>
</dbReference>
<organism evidence="8 9">
    <name type="scientific">Chryseobacterium camelliae</name>
    <dbReference type="NCBI Taxonomy" id="1265445"/>
    <lineage>
        <taxon>Bacteria</taxon>
        <taxon>Pseudomonadati</taxon>
        <taxon>Bacteroidota</taxon>
        <taxon>Flavobacteriia</taxon>
        <taxon>Flavobacteriales</taxon>
        <taxon>Weeksellaceae</taxon>
        <taxon>Chryseobacterium group</taxon>
        <taxon>Chryseobacterium</taxon>
    </lineage>
</organism>
<keyword evidence="4" id="KW-0732">Signal</keyword>
<dbReference type="InterPro" id="IPR029483">
    <property type="entry name" value="GH97_C"/>
</dbReference>
<dbReference type="RefSeq" id="WP_271148970.1">
    <property type="nucleotide sequence ID" value="NZ_CP115859.1"/>
</dbReference>
<gene>
    <name evidence="8" type="ORF">PFY12_00695</name>
</gene>
<evidence type="ECO:0000259" key="6">
    <source>
        <dbReference type="Pfam" id="PF14508"/>
    </source>
</evidence>
<dbReference type="InterPro" id="IPR019563">
    <property type="entry name" value="GH97_catalytic"/>
</dbReference>
<evidence type="ECO:0000259" key="5">
    <source>
        <dbReference type="Pfam" id="PF10566"/>
    </source>
</evidence>
<dbReference type="Pfam" id="PF14508">
    <property type="entry name" value="GH97_N"/>
    <property type="match status" value="1"/>
</dbReference>
<dbReference type="Gene3D" id="3.20.20.70">
    <property type="entry name" value="Aldolase class I"/>
    <property type="match status" value="1"/>
</dbReference>
<keyword evidence="9" id="KW-1185">Reference proteome</keyword>
<protein>
    <submittedName>
        <fullName evidence="8">Glycoside hydrolase family 97 protein</fullName>
    </submittedName>
</protein>
<name>A0ABY7QLX0_9FLAO</name>